<feature type="domain" description="F-box" evidence="1">
    <location>
        <begin position="2"/>
        <end position="37"/>
    </location>
</feature>
<sequence length="427" mass="50855">MLNLNDDCLLYIITFLRRNDQVQLKRVCLRLNNLINLYWRHKYKRWSSYDQHCQGNDSFLWMVYHLHDHIEELNLGCLHTEHMDILGSFVFENTHTLVVDAEIVHTEALNEVPKAFPNLNRIDLVGNISLNVVAEMKYLSELKLDYVLYEGDFRLEPIFTNLKLRKFSFGYTRGIPQELCVNDINTITHCQTLEELSTNAELLDMIAEKLLELKNLRLIGCFVHLHDVTYRNIYDTIIDLFNARIHTLISDSLLSYFPMHILPKMPYLKKWIMKDRFMSRYDKITLEKSLPQLEELVLINPKHIKPINSDNYEMMDEEYLDLNIIELISACKNLKVLGVPLEWLNEELSLKKLYNLLKEQSEWKSHRLIVKCFTQSFNYNNTERLQKSYGDQMNITVTAYPKEEIDRYTLHYFCERLFEIHFNKPVD</sequence>
<dbReference type="OrthoDB" id="7972737at2759"/>
<evidence type="ECO:0000259" key="1">
    <source>
        <dbReference type="Pfam" id="PF00646"/>
    </source>
</evidence>
<dbReference type="InterPro" id="IPR001810">
    <property type="entry name" value="F-box_dom"/>
</dbReference>
<evidence type="ECO:0000313" key="2">
    <source>
        <dbReference type="EMBL" id="JAC03990.1"/>
    </source>
</evidence>
<protein>
    <recommendedName>
        <fullName evidence="1">F-box domain-containing protein</fullName>
    </recommendedName>
</protein>
<name>W8CD49_CERCA</name>
<dbReference type="InterPro" id="IPR036047">
    <property type="entry name" value="F-box-like_dom_sf"/>
</dbReference>
<reference evidence="2" key="2">
    <citation type="journal article" date="2014" name="BMC Genomics">
        <title>A genomic perspective to assessing quality of mass-reared SIT flies used in Mediterranean fruit fly (Ceratitis capitata) eradication in California.</title>
        <authorList>
            <person name="Calla B."/>
            <person name="Hall B."/>
            <person name="Hou S."/>
            <person name="Geib S.M."/>
        </authorList>
    </citation>
    <scope>NUCLEOTIDE SEQUENCE</scope>
</reference>
<reference evidence="2" key="1">
    <citation type="submission" date="2013-07" db="EMBL/GenBank/DDBJ databases">
        <authorList>
            <person name="Geib S."/>
        </authorList>
    </citation>
    <scope>NUCLEOTIDE SEQUENCE</scope>
</reference>
<organism evidence="2">
    <name type="scientific">Ceratitis capitata</name>
    <name type="common">Mediterranean fruit fly</name>
    <name type="synonym">Tephritis capitata</name>
    <dbReference type="NCBI Taxonomy" id="7213"/>
    <lineage>
        <taxon>Eukaryota</taxon>
        <taxon>Metazoa</taxon>
        <taxon>Ecdysozoa</taxon>
        <taxon>Arthropoda</taxon>
        <taxon>Hexapoda</taxon>
        <taxon>Insecta</taxon>
        <taxon>Pterygota</taxon>
        <taxon>Neoptera</taxon>
        <taxon>Endopterygota</taxon>
        <taxon>Diptera</taxon>
        <taxon>Brachycera</taxon>
        <taxon>Muscomorpha</taxon>
        <taxon>Tephritoidea</taxon>
        <taxon>Tephritidae</taxon>
        <taxon>Ceratitis</taxon>
        <taxon>Ceratitis</taxon>
    </lineage>
</organism>
<dbReference type="Pfam" id="PF00646">
    <property type="entry name" value="F-box"/>
    <property type="match status" value="1"/>
</dbReference>
<dbReference type="SUPFAM" id="SSF81383">
    <property type="entry name" value="F-box domain"/>
    <property type="match status" value="1"/>
</dbReference>
<dbReference type="EMBL" id="GAMC01002566">
    <property type="protein sequence ID" value="JAC03990.1"/>
    <property type="molecule type" value="mRNA"/>
</dbReference>
<accession>W8CD49</accession>
<proteinExistence type="evidence at transcript level"/>
<dbReference type="AlphaFoldDB" id="W8CD49"/>